<dbReference type="AlphaFoldDB" id="A0A7R8ZIF9"/>
<evidence type="ECO:0000313" key="1">
    <source>
        <dbReference type="EMBL" id="CAD7206641.1"/>
    </source>
</evidence>
<organism evidence="1">
    <name type="scientific">Timema douglasi</name>
    <name type="common">Walking stick</name>
    <dbReference type="NCBI Taxonomy" id="61478"/>
    <lineage>
        <taxon>Eukaryota</taxon>
        <taxon>Metazoa</taxon>
        <taxon>Ecdysozoa</taxon>
        <taxon>Arthropoda</taxon>
        <taxon>Hexapoda</taxon>
        <taxon>Insecta</taxon>
        <taxon>Pterygota</taxon>
        <taxon>Neoptera</taxon>
        <taxon>Polyneoptera</taxon>
        <taxon>Phasmatodea</taxon>
        <taxon>Timematodea</taxon>
        <taxon>Timematoidea</taxon>
        <taxon>Timematidae</taxon>
        <taxon>Timema</taxon>
    </lineage>
</organism>
<name>A0A7R8ZIF9_TIMDO</name>
<proteinExistence type="predicted"/>
<sequence>MLFVAPLVVLSQSVFHQ</sequence>
<reference evidence="1" key="1">
    <citation type="submission" date="2020-11" db="EMBL/GenBank/DDBJ databases">
        <authorList>
            <person name="Tran Van P."/>
        </authorList>
    </citation>
    <scope>NUCLEOTIDE SEQUENCE</scope>
</reference>
<protein>
    <submittedName>
        <fullName evidence="1">Uncharacterized protein</fullName>
    </submittedName>
</protein>
<gene>
    <name evidence="1" type="ORF">TDIB3V08_LOCUS12790</name>
</gene>
<dbReference type="EMBL" id="OA584602">
    <property type="protein sequence ID" value="CAD7206641.1"/>
    <property type="molecule type" value="Genomic_DNA"/>
</dbReference>
<accession>A0A7R8ZIF9</accession>